<gene>
    <name evidence="2" type="ORF">OCOJLMKI_2035</name>
</gene>
<name>A0ABQ4RYQ8_9HYPH</name>
<dbReference type="RefSeq" id="WP_238243986.1">
    <property type="nucleotide sequence ID" value="NZ_BPQP01000029.1"/>
</dbReference>
<comment type="caution">
    <text evidence="2">The sequence shown here is derived from an EMBL/GenBank/DDBJ whole genome shotgun (WGS) entry which is preliminary data.</text>
</comment>
<sequence length="395" mass="42507">MSRPSPDAGPTLRRADGLVVALRPLDPAAPWIQAWRDLAERVLVDNLFYTPDYALAAAGAFGSGVRVALVGDRPPEAPGLCLLALWPCRRPRARWGLPLPLTMGWMHPFGVFGVPLLDAAEAARALDALLSGLTALSGPRLMLTHVPTAGPFADLLAAWRAGQGGRQAAFWPHERAFLHLAGKDAAARAAYLGHVSGRKRRRLRQWAERMASGRTLAFETIRDRDGLRGAVDDYVALEGRGWKGRAGTAIGGRPAEATFLRAAVAAYAAAGRARIDRFRRDGETLASAITLTTRAQTWCLKISFDEAQARNSPGALLIHRLTESLLADPALTSADSCAPPGSPIVETLWTERLALAHLLVEGPGGDPLFPLAVRLERLRAGVSRLRQGRRAAKPE</sequence>
<evidence type="ECO:0000313" key="3">
    <source>
        <dbReference type="Proteomes" id="UP001055125"/>
    </source>
</evidence>
<dbReference type="EMBL" id="BPQP01000029">
    <property type="protein sequence ID" value="GJD94829.1"/>
    <property type="molecule type" value="Genomic_DNA"/>
</dbReference>
<reference evidence="2" key="2">
    <citation type="submission" date="2021-08" db="EMBL/GenBank/DDBJ databases">
        <authorList>
            <person name="Tani A."/>
            <person name="Ola A."/>
            <person name="Ogura Y."/>
            <person name="Katsura K."/>
            <person name="Hayashi T."/>
        </authorList>
    </citation>
    <scope>NUCLEOTIDE SEQUENCE</scope>
    <source>
        <strain evidence="2">DSM 19015</strain>
    </source>
</reference>
<dbReference type="Proteomes" id="UP001055125">
    <property type="component" value="Unassembled WGS sequence"/>
</dbReference>
<keyword evidence="3" id="KW-1185">Reference proteome</keyword>
<organism evidence="2 3">
    <name type="scientific">Methylobacterium iners</name>
    <dbReference type="NCBI Taxonomy" id="418707"/>
    <lineage>
        <taxon>Bacteria</taxon>
        <taxon>Pseudomonadati</taxon>
        <taxon>Pseudomonadota</taxon>
        <taxon>Alphaproteobacteria</taxon>
        <taxon>Hyphomicrobiales</taxon>
        <taxon>Methylobacteriaceae</taxon>
        <taxon>Methylobacterium</taxon>
    </lineage>
</organism>
<dbReference type="InterPro" id="IPR038740">
    <property type="entry name" value="BioF2-like_GNAT_dom"/>
</dbReference>
<evidence type="ECO:0000259" key="1">
    <source>
        <dbReference type="Pfam" id="PF13480"/>
    </source>
</evidence>
<feature type="domain" description="BioF2-like acetyltransferase" evidence="1">
    <location>
        <begin position="198"/>
        <end position="328"/>
    </location>
</feature>
<dbReference type="SUPFAM" id="SSF55729">
    <property type="entry name" value="Acyl-CoA N-acyltransferases (Nat)"/>
    <property type="match status" value="1"/>
</dbReference>
<protein>
    <recommendedName>
        <fullName evidence="1">BioF2-like acetyltransferase domain-containing protein</fullName>
    </recommendedName>
</protein>
<dbReference type="Pfam" id="PF13480">
    <property type="entry name" value="Acetyltransf_6"/>
    <property type="match status" value="1"/>
</dbReference>
<proteinExistence type="predicted"/>
<reference evidence="2" key="1">
    <citation type="journal article" date="2021" name="Front. Microbiol.">
        <title>Comprehensive Comparative Genomics and Phenotyping of Methylobacterium Species.</title>
        <authorList>
            <person name="Alessa O."/>
            <person name="Ogura Y."/>
            <person name="Fujitani Y."/>
            <person name="Takami H."/>
            <person name="Hayashi T."/>
            <person name="Sahin N."/>
            <person name="Tani A."/>
        </authorList>
    </citation>
    <scope>NUCLEOTIDE SEQUENCE</scope>
    <source>
        <strain evidence="2">DSM 19015</strain>
    </source>
</reference>
<accession>A0ABQ4RYQ8</accession>
<dbReference type="InterPro" id="IPR016181">
    <property type="entry name" value="Acyl_CoA_acyltransferase"/>
</dbReference>
<evidence type="ECO:0000313" key="2">
    <source>
        <dbReference type="EMBL" id="GJD94829.1"/>
    </source>
</evidence>